<organism evidence="5 6">
    <name type="scientific">Candidatus Desulfobacillus denitrificans</name>
    <dbReference type="NCBI Taxonomy" id="2608985"/>
    <lineage>
        <taxon>Bacteria</taxon>
        <taxon>Pseudomonadati</taxon>
        <taxon>Pseudomonadota</taxon>
        <taxon>Betaproteobacteria</taxon>
        <taxon>Candidatus Desulfobacillus</taxon>
    </lineage>
</organism>
<evidence type="ECO:0000313" key="5">
    <source>
        <dbReference type="EMBL" id="BBO20988.1"/>
    </source>
</evidence>
<feature type="domain" description="GGDEF" evidence="4">
    <location>
        <begin position="254"/>
        <end position="387"/>
    </location>
</feature>
<dbReference type="Proteomes" id="UP000662914">
    <property type="component" value="Chromosome"/>
</dbReference>
<name>A0A809R2N7_9PROT</name>
<evidence type="ECO:0000256" key="2">
    <source>
        <dbReference type="ARBA" id="ARBA00034247"/>
    </source>
</evidence>
<proteinExistence type="predicted"/>
<dbReference type="GO" id="GO:0043709">
    <property type="term" value="P:cell adhesion involved in single-species biofilm formation"/>
    <property type="evidence" value="ECO:0007669"/>
    <property type="project" value="TreeGrafter"/>
</dbReference>
<dbReference type="InterPro" id="IPR000160">
    <property type="entry name" value="GGDEF_dom"/>
</dbReference>
<dbReference type="FunFam" id="3.30.70.270:FF:000001">
    <property type="entry name" value="Diguanylate cyclase domain protein"/>
    <property type="match status" value="1"/>
</dbReference>
<dbReference type="KEGG" id="ddz:DSYM_16870"/>
<sequence>MTLDARTILLLMAFTAVPTALVLLTVSRFYAASVRGVWHWTGANFALAIGLLLLGLSQSANDLAARVGGNTLLVLTTALYYLAIQRLLGDKPSSRLAWTTVAAASLIFIVLWTAAAPYHLAVGTLSVALMILTGLSAARLLLPLSSDKPVSHRFTGLLFLIGCTLMAVRLGYALFSNSPPPNLFAPNFWHGLILGGAHIITMLMSLGFALMIVDQLASELNRLATLDALTGIGNRRVFYSRAESELARCRRKGSPLSILMIDLDRFKSINDALGHAAGDDTLRRFSAIVGPHLREYDFFARLGGEEFGVLLPDASEELALGIAERLRELTEAEHLPAPDFPVPTTASIGVAQLQAEERSIDQLMHRADQALYAAKSGGRNRVVASSWLEETAKQAASMAQDVGA</sequence>
<dbReference type="InterPro" id="IPR043128">
    <property type="entry name" value="Rev_trsase/Diguanyl_cyclase"/>
</dbReference>
<dbReference type="EC" id="2.7.7.65" evidence="1"/>
<dbReference type="EMBL" id="AP021857">
    <property type="protein sequence ID" value="BBO20988.1"/>
    <property type="molecule type" value="Genomic_DNA"/>
</dbReference>
<evidence type="ECO:0000256" key="3">
    <source>
        <dbReference type="SAM" id="Phobius"/>
    </source>
</evidence>
<keyword evidence="3" id="KW-0812">Transmembrane</keyword>
<dbReference type="Pfam" id="PF00990">
    <property type="entry name" value="GGDEF"/>
    <property type="match status" value="1"/>
</dbReference>
<evidence type="ECO:0000259" key="4">
    <source>
        <dbReference type="PROSITE" id="PS50887"/>
    </source>
</evidence>
<dbReference type="SMART" id="SM00267">
    <property type="entry name" value="GGDEF"/>
    <property type="match status" value="1"/>
</dbReference>
<protein>
    <recommendedName>
        <fullName evidence="1">diguanylate cyclase</fullName>
        <ecNumber evidence="1">2.7.7.65</ecNumber>
    </recommendedName>
</protein>
<keyword evidence="3" id="KW-0472">Membrane</keyword>
<feature type="transmembrane region" description="Helical" evidence="3">
    <location>
        <begin position="63"/>
        <end position="84"/>
    </location>
</feature>
<dbReference type="AlphaFoldDB" id="A0A809R2N7"/>
<dbReference type="CDD" id="cd01949">
    <property type="entry name" value="GGDEF"/>
    <property type="match status" value="1"/>
</dbReference>
<keyword evidence="3" id="KW-1133">Transmembrane helix</keyword>
<dbReference type="PANTHER" id="PTHR45138">
    <property type="entry name" value="REGULATORY COMPONENTS OF SENSORY TRANSDUCTION SYSTEM"/>
    <property type="match status" value="1"/>
</dbReference>
<dbReference type="SUPFAM" id="SSF55073">
    <property type="entry name" value="Nucleotide cyclase"/>
    <property type="match status" value="1"/>
</dbReference>
<dbReference type="PROSITE" id="PS50887">
    <property type="entry name" value="GGDEF"/>
    <property type="match status" value="1"/>
</dbReference>
<dbReference type="InterPro" id="IPR029787">
    <property type="entry name" value="Nucleotide_cyclase"/>
</dbReference>
<evidence type="ECO:0000313" key="6">
    <source>
        <dbReference type="Proteomes" id="UP000662914"/>
    </source>
</evidence>
<dbReference type="Gene3D" id="3.30.70.270">
    <property type="match status" value="1"/>
</dbReference>
<dbReference type="InterPro" id="IPR050469">
    <property type="entry name" value="Diguanylate_Cyclase"/>
</dbReference>
<gene>
    <name evidence="5" type="ORF">DSYM_16870</name>
</gene>
<dbReference type="PANTHER" id="PTHR45138:SF9">
    <property type="entry name" value="DIGUANYLATE CYCLASE DGCM-RELATED"/>
    <property type="match status" value="1"/>
</dbReference>
<reference evidence="5" key="1">
    <citation type="journal article" name="DNA Res.">
        <title>The physiological potential of anammox bacteria as revealed by their core genome structure.</title>
        <authorList>
            <person name="Okubo T."/>
            <person name="Toyoda A."/>
            <person name="Fukuhara K."/>
            <person name="Uchiyama I."/>
            <person name="Harigaya Y."/>
            <person name="Kuroiwa M."/>
            <person name="Suzuki T."/>
            <person name="Murakami Y."/>
            <person name="Suwa Y."/>
            <person name="Takami H."/>
        </authorList>
    </citation>
    <scope>NUCLEOTIDE SEQUENCE</scope>
    <source>
        <strain evidence="5">317325-3</strain>
    </source>
</reference>
<feature type="transmembrane region" description="Helical" evidence="3">
    <location>
        <begin position="96"/>
        <end position="115"/>
    </location>
</feature>
<accession>A0A809R2N7</accession>
<dbReference type="NCBIfam" id="TIGR00254">
    <property type="entry name" value="GGDEF"/>
    <property type="match status" value="1"/>
</dbReference>
<feature type="transmembrane region" description="Helical" evidence="3">
    <location>
        <begin position="121"/>
        <end position="142"/>
    </location>
</feature>
<evidence type="ECO:0000256" key="1">
    <source>
        <dbReference type="ARBA" id="ARBA00012528"/>
    </source>
</evidence>
<feature type="transmembrane region" description="Helical" evidence="3">
    <location>
        <begin position="187"/>
        <end position="213"/>
    </location>
</feature>
<feature type="transmembrane region" description="Helical" evidence="3">
    <location>
        <begin position="154"/>
        <end position="175"/>
    </location>
</feature>
<feature type="transmembrane region" description="Helical" evidence="3">
    <location>
        <begin position="37"/>
        <end position="57"/>
    </location>
</feature>
<dbReference type="GO" id="GO:0005886">
    <property type="term" value="C:plasma membrane"/>
    <property type="evidence" value="ECO:0007669"/>
    <property type="project" value="TreeGrafter"/>
</dbReference>
<dbReference type="GO" id="GO:1902201">
    <property type="term" value="P:negative regulation of bacterial-type flagellum-dependent cell motility"/>
    <property type="evidence" value="ECO:0007669"/>
    <property type="project" value="TreeGrafter"/>
</dbReference>
<feature type="transmembrane region" description="Helical" evidence="3">
    <location>
        <begin position="6"/>
        <end position="25"/>
    </location>
</feature>
<comment type="catalytic activity">
    <reaction evidence="2">
        <text>2 GTP = 3',3'-c-di-GMP + 2 diphosphate</text>
        <dbReference type="Rhea" id="RHEA:24898"/>
        <dbReference type="ChEBI" id="CHEBI:33019"/>
        <dbReference type="ChEBI" id="CHEBI:37565"/>
        <dbReference type="ChEBI" id="CHEBI:58805"/>
        <dbReference type="EC" id="2.7.7.65"/>
    </reaction>
</comment>
<dbReference type="GO" id="GO:0052621">
    <property type="term" value="F:diguanylate cyclase activity"/>
    <property type="evidence" value="ECO:0007669"/>
    <property type="project" value="UniProtKB-EC"/>
</dbReference>